<dbReference type="HOGENOM" id="CLU_001570_2_3_1"/>
<evidence type="ECO:0000256" key="3">
    <source>
        <dbReference type="ARBA" id="ARBA00005179"/>
    </source>
</evidence>
<proteinExistence type="inferred from homology"/>
<evidence type="ECO:0000256" key="7">
    <source>
        <dbReference type="ARBA" id="ARBA00022723"/>
    </source>
</evidence>
<dbReference type="InterPro" id="IPR002401">
    <property type="entry name" value="Cyt_P450_E_grp-I"/>
</dbReference>
<keyword evidence="13" id="KW-0325">Glycoprotein</keyword>
<evidence type="ECO:0000256" key="2">
    <source>
        <dbReference type="ARBA" id="ARBA00004167"/>
    </source>
</evidence>
<dbReference type="GO" id="GO:0016705">
    <property type="term" value="F:oxidoreductase activity, acting on paired donors, with incorporation or reduction of molecular oxygen"/>
    <property type="evidence" value="ECO:0007669"/>
    <property type="project" value="InterPro"/>
</dbReference>
<dbReference type="PRINTS" id="PR00385">
    <property type="entry name" value="P450"/>
</dbReference>
<keyword evidence="6" id="KW-0812">Transmembrane</keyword>
<sequence length="506" mass="57606">MDMFTCFAYAFLLLVTLAVARFFSLLPYRRALRYPPGPSGRTITGNFFDIPRKKPWVIYAKWAQHYGDIMHLQMLGDHVIILSSVNIANDLLEKRSRVYSSRPHPEVAESSGWGFDIATQPYTNAWRKQRKTYQQHLRPDAVIELRPTIKDCISVFLNNLLHTPDNFMGHMDLLSCSLALSSMYGVTLRSANDPLLRLAKEAVHTLDTVFSTRYTFLVSYFPFIRFIPGWVPILGSIARFIECTKKLCHDLREIPFNQVIEDVESGLDNGGLIARVLRKDTTTTEEIGQIKDMAAITLIASADTTSSSLGTFFMAMAKNPQCQERAWQEIDAVRRGRLPTFEDRKSMPYVEAIYREVMRWHPAVPLGVAHSSIEDDIYNEYYLPRGSIVFANIWAMTHDERVYRDPYHFIPERFFNADGTLNDDDTVLGFGFGRRICVGKHFAEAAVWLTIACILTCFKISRAKDAQGNEIDIAEKYSDGPGQFSHPLPFRCCISPRNAEVALLLA</sequence>
<evidence type="ECO:0000256" key="14">
    <source>
        <dbReference type="PIRSR" id="PIRSR602401-1"/>
    </source>
</evidence>
<dbReference type="PRINTS" id="PR00463">
    <property type="entry name" value="EP450I"/>
</dbReference>
<dbReference type="STRING" id="1381753.V2XSW7"/>
<feature type="binding site" description="axial binding residue" evidence="14">
    <location>
        <position position="437"/>
    </location>
    <ligand>
        <name>heme</name>
        <dbReference type="ChEBI" id="CHEBI:30413"/>
    </ligand>
    <ligandPart>
        <name>Fe</name>
        <dbReference type="ChEBI" id="CHEBI:18248"/>
    </ligandPart>
</feature>
<dbReference type="InterPro" id="IPR050364">
    <property type="entry name" value="Cytochrome_P450_fung"/>
</dbReference>
<protein>
    <submittedName>
        <fullName evidence="16">Cytochrome p450 2</fullName>
    </submittedName>
</protein>
<dbReference type="OrthoDB" id="2789670at2759"/>
<dbReference type="KEGG" id="mrr:Moror_980"/>
<dbReference type="EMBL" id="AWSO01000057">
    <property type="protein sequence ID" value="ESK95951.1"/>
    <property type="molecule type" value="Genomic_DNA"/>
</dbReference>
<comment type="similarity">
    <text evidence="4 15">Belongs to the cytochrome P450 family.</text>
</comment>
<dbReference type="PROSITE" id="PS00086">
    <property type="entry name" value="CYTOCHROME_P450"/>
    <property type="match status" value="1"/>
</dbReference>
<organism evidence="16 17">
    <name type="scientific">Moniliophthora roreri (strain MCA 2997)</name>
    <name type="common">Cocoa frosty pod rot fungus</name>
    <name type="synonym">Crinipellis roreri</name>
    <dbReference type="NCBI Taxonomy" id="1381753"/>
    <lineage>
        <taxon>Eukaryota</taxon>
        <taxon>Fungi</taxon>
        <taxon>Dikarya</taxon>
        <taxon>Basidiomycota</taxon>
        <taxon>Agaricomycotina</taxon>
        <taxon>Agaricomycetes</taxon>
        <taxon>Agaricomycetidae</taxon>
        <taxon>Agaricales</taxon>
        <taxon>Marasmiineae</taxon>
        <taxon>Marasmiaceae</taxon>
        <taxon>Moniliophthora</taxon>
    </lineage>
</organism>
<accession>V2XSW7</accession>
<dbReference type="CDD" id="cd11065">
    <property type="entry name" value="CYP64-like"/>
    <property type="match status" value="1"/>
</dbReference>
<reference evidence="16 17" key="1">
    <citation type="journal article" date="2014" name="BMC Genomics">
        <title>Genome and secretome analysis of the hemibiotrophic fungal pathogen, Moniliophthora roreri, which causes frosty pod rot disease of cacao: mechanisms of the biotrophic and necrotrophic phases.</title>
        <authorList>
            <person name="Meinhardt L.W."/>
            <person name="Costa G.G.L."/>
            <person name="Thomazella D.P.T."/>
            <person name="Teixeira P.J.P.L."/>
            <person name="Carazzolle M.F."/>
            <person name="Schuster S.C."/>
            <person name="Carlson J.E."/>
            <person name="Guiltinan M.J."/>
            <person name="Mieczkowski P."/>
            <person name="Farmer A."/>
            <person name="Ramaraj T."/>
            <person name="Crozier J."/>
            <person name="Davis R.E."/>
            <person name="Shao J."/>
            <person name="Melnick R.L."/>
            <person name="Pereira G.A.G."/>
            <person name="Bailey B.A."/>
        </authorList>
    </citation>
    <scope>NUCLEOTIDE SEQUENCE [LARGE SCALE GENOMIC DNA]</scope>
    <source>
        <strain evidence="16 17">MCA 2997</strain>
    </source>
</reference>
<name>V2XSW7_MONRO</name>
<keyword evidence="9 15" id="KW-0560">Oxidoreductase</keyword>
<evidence type="ECO:0000313" key="16">
    <source>
        <dbReference type="EMBL" id="ESK95951.1"/>
    </source>
</evidence>
<evidence type="ECO:0000256" key="8">
    <source>
        <dbReference type="ARBA" id="ARBA00022989"/>
    </source>
</evidence>
<evidence type="ECO:0000256" key="10">
    <source>
        <dbReference type="ARBA" id="ARBA00023004"/>
    </source>
</evidence>
<dbReference type="GO" id="GO:0005506">
    <property type="term" value="F:iron ion binding"/>
    <property type="evidence" value="ECO:0007669"/>
    <property type="project" value="InterPro"/>
</dbReference>
<dbReference type="Gene3D" id="1.10.630.10">
    <property type="entry name" value="Cytochrome P450"/>
    <property type="match status" value="1"/>
</dbReference>
<dbReference type="GO" id="GO:0016020">
    <property type="term" value="C:membrane"/>
    <property type="evidence" value="ECO:0007669"/>
    <property type="project" value="UniProtKB-SubCell"/>
</dbReference>
<evidence type="ECO:0000313" key="17">
    <source>
        <dbReference type="Proteomes" id="UP000017559"/>
    </source>
</evidence>
<dbReference type="GO" id="GO:0004497">
    <property type="term" value="F:monooxygenase activity"/>
    <property type="evidence" value="ECO:0007669"/>
    <property type="project" value="UniProtKB-KW"/>
</dbReference>
<evidence type="ECO:0000256" key="5">
    <source>
        <dbReference type="ARBA" id="ARBA00022617"/>
    </source>
</evidence>
<dbReference type="AlphaFoldDB" id="V2XSW7"/>
<evidence type="ECO:0000256" key="11">
    <source>
        <dbReference type="ARBA" id="ARBA00023033"/>
    </source>
</evidence>
<keyword evidence="12" id="KW-0472">Membrane</keyword>
<comment type="caution">
    <text evidence="16">The sequence shown here is derived from an EMBL/GenBank/DDBJ whole genome shotgun (WGS) entry which is preliminary data.</text>
</comment>
<dbReference type="InterPro" id="IPR017972">
    <property type="entry name" value="Cyt_P450_CS"/>
</dbReference>
<evidence type="ECO:0000256" key="1">
    <source>
        <dbReference type="ARBA" id="ARBA00001971"/>
    </source>
</evidence>
<evidence type="ECO:0000256" key="4">
    <source>
        <dbReference type="ARBA" id="ARBA00010617"/>
    </source>
</evidence>
<keyword evidence="8" id="KW-1133">Transmembrane helix</keyword>
<dbReference type="SUPFAM" id="SSF48264">
    <property type="entry name" value="Cytochrome P450"/>
    <property type="match status" value="1"/>
</dbReference>
<evidence type="ECO:0000256" key="12">
    <source>
        <dbReference type="ARBA" id="ARBA00023136"/>
    </source>
</evidence>
<dbReference type="GO" id="GO:0020037">
    <property type="term" value="F:heme binding"/>
    <property type="evidence" value="ECO:0007669"/>
    <property type="project" value="InterPro"/>
</dbReference>
<dbReference type="PANTHER" id="PTHR46300">
    <property type="entry name" value="P450, PUTATIVE (EUROFUNG)-RELATED-RELATED"/>
    <property type="match status" value="1"/>
</dbReference>
<dbReference type="InterPro" id="IPR001128">
    <property type="entry name" value="Cyt_P450"/>
</dbReference>
<evidence type="ECO:0000256" key="15">
    <source>
        <dbReference type="RuleBase" id="RU000461"/>
    </source>
</evidence>
<evidence type="ECO:0000256" key="6">
    <source>
        <dbReference type="ARBA" id="ARBA00022692"/>
    </source>
</evidence>
<keyword evidence="5 14" id="KW-0349">Heme</keyword>
<keyword evidence="17" id="KW-1185">Reference proteome</keyword>
<dbReference type="Proteomes" id="UP000017559">
    <property type="component" value="Unassembled WGS sequence"/>
</dbReference>
<comment type="cofactor">
    <cofactor evidence="1 14">
        <name>heme</name>
        <dbReference type="ChEBI" id="CHEBI:30413"/>
    </cofactor>
</comment>
<evidence type="ECO:0000256" key="13">
    <source>
        <dbReference type="ARBA" id="ARBA00023180"/>
    </source>
</evidence>
<comment type="pathway">
    <text evidence="3">Secondary metabolite biosynthesis.</text>
</comment>
<keyword evidence="7 14" id="KW-0479">Metal-binding</keyword>
<comment type="subcellular location">
    <subcellularLocation>
        <location evidence="2">Membrane</location>
        <topology evidence="2">Single-pass membrane protein</topology>
    </subcellularLocation>
</comment>
<gene>
    <name evidence="16" type="ORF">Moror_980</name>
</gene>
<dbReference type="InterPro" id="IPR036396">
    <property type="entry name" value="Cyt_P450_sf"/>
</dbReference>
<keyword evidence="10 14" id="KW-0408">Iron</keyword>
<keyword evidence="11 15" id="KW-0503">Monooxygenase</keyword>
<evidence type="ECO:0000256" key="9">
    <source>
        <dbReference type="ARBA" id="ARBA00023002"/>
    </source>
</evidence>
<dbReference type="PANTHER" id="PTHR46300:SF2">
    <property type="entry name" value="CYTOCHROME P450 MONOOXYGENASE ALNH-RELATED"/>
    <property type="match status" value="1"/>
</dbReference>
<dbReference type="Pfam" id="PF00067">
    <property type="entry name" value="p450"/>
    <property type="match status" value="1"/>
</dbReference>